<evidence type="ECO:0000313" key="3">
    <source>
        <dbReference type="EMBL" id="MFB9212230.1"/>
    </source>
</evidence>
<feature type="domain" description="UspA" evidence="2">
    <location>
        <begin position="1"/>
        <end position="142"/>
    </location>
</feature>
<dbReference type="Pfam" id="PF00582">
    <property type="entry name" value="Usp"/>
    <property type="match status" value="1"/>
</dbReference>
<comment type="similarity">
    <text evidence="1">Belongs to the universal stress protein A family.</text>
</comment>
<name>A0ABV5J7R0_9BACT</name>
<accession>A0ABV5J7R0</accession>
<sequence>MKKIVVPIDFSQFSENALLSAIKIAETGNMDIHCINVVETDLDWKHLTEKEKANHPDIQDLEDEANRKLNEFVDSHKAKYMDMIAVVRTGVVAEEIVHYSDEIAADLVVVGAYGKGYEEGKFIGSDFQKVLRKASGPVLAIKKAFEDSEFMEMVFASRFDDDSWPVFLKMRPLIKALDAKVHFLYVNTPDHFTPEDEAEKQMGKFAEGQDDIKIEKHIHDFAEVEKGIIDFSENKNIGIIGIASHHREKARSYQIGVTETVLFKTSIPVLSIKL</sequence>
<dbReference type="SUPFAM" id="SSF52402">
    <property type="entry name" value="Adenine nucleotide alpha hydrolases-like"/>
    <property type="match status" value="2"/>
</dbReference>
<comment type="caution">
    <text evidence="3">The sequence shown here is derived from an EMBL/GenBank/DDBJ whole genome shotgun (WGS) entry which is preliminary data.</text>
</comment>
<dbReference type="PANTHER" id="PTHR46268:SF6">
    <property type="entry name" value="UNIVERSAL STRESS PROTEIN UP12"/>
    <property type="match status" value="1"/>
</dbReference>
<dbReference type="Gene3D" id="3.40.50.620">
    <property type="entry name" value="HUPs"/>
    <property type="match status" value="2"/>
</dbReference>
<evidence type="ECO:0000259" key="2">
    <source>
        <dbReference type="Pfam" id="PF00582"/>
    </source>
</evidence>
<dbReference type="EMBL" id="JBHMEW010000059">
    <property type="protein sequence ID" value="MFB9212230.1"/>
    <property type="molecule type" value="Genomic_DNA"/>
</dbReference>
<dbReference type="InterPro" id="IPR014729">
    <property type="entry name" value="Rossmann-like_a/b/a_fold"/>
</dbReference>
<gene>
    <name evidence="3" type="ORF">ACFFUR_10465</name>
</gene>
<dbReference type="InterPro" id="IPR006016">
    <property type="entry name" value="UspA"/>
</dbReference>
<dbReference type="PANTHER" id="PTHR46268">
    <property type="entry name" value="STRESS RESPONSE PROTEIN NHAX"/>
    <property type="match status" value="1"/>
</dbReference>
<reference evidence="3 4" key="1">
    <citation type="submission" date="2024-09" db="EMBL/GenBank/DDBJ databases">
        <authorList>
            <person name="Sun Q."/>
            <person name="Mori K."/>
        </authorList>
    </citation>
    <scope>NUCLEOTIDE SEQUENCE [LARGE SCALE GENOMIC DNA]</scope>
    <source>
        <strain evidence="3 4">CECT 7682</strain>
    </source>
</reference>
<dbReference type="Proteomes" id="UP001589654">
    <property type="component" value="Unassembled WGS sequence"/>
</dbReference>
<proteinExistence type="inferred from homology"/>
<evidence type="ECO:0000313" key="4">
    <source>
        <dbReference type="Proteomes" id="UP001589654"/>
    </source>
</evidence>
<evidence type="ECO:0000256" key="1">
    <source>
        <dbReference type="ARBA" id="ARBA00008791"/>
    </source>
</evidence>
<dbReference type="PRINTS" id="PR01438">
    <property type="entry name" value="UNVRSLSTRESS"/>
</dbReference>
<dbReference type="InterPro" id="IPR006015">
    <property type="entry name" value="Universal_stress_UspA"/>
</dbReference>
<protein>
    <submittedName>
        <fullName evidence="3">Universal stress protein</fullName>
    </submittedName>
</protein>
<keyword evidence="4" id="KW-1185">Reference proteome</keyword>
<organism evidence="3 4">
    <name type="scientific">Echinicola jeungdonensis</name>
    <dbReference type="NCBI Taxonomy" id="709343"/>
    <lineage>
        <taxon>Bacteria</taxon>
        <taxon>Pseudomonadati</taxon>
        <taxon>Bacteroidota</taxon>
        <taxon>Cytophagia</taxon>
        <taxon>Cytophagales</taxon>
        <taxon>Cyclobacteriaceae</taxon>
        <taxon>Echinicola</taxon>
    </lineage>
</organism>
<dbReference type="RefSeq" id="WP_290246515.1">
    <property type="nucleotide sequence ID" value="NZ_JAUFQT010000001.1"/>
</dbReference>
<dbReference type="CDD" id="cd00293">
    <property type="entry name" value="USP-like"/>
    <property type="match status" value="1"/>
</dbReference>